<dbReference type="NCBIfam" id="TIGR01549">
    <property type="entry name" value="HAD-SF-IA-v1"/>
    <property type="match status" value="1"/>
</dbReference>
<dbReference type="SFLD" id="SFLDS00003">
    <property type="entry name" value="Haloacid_Dehalogenase"/>
    <property type="match status" value="1"/>
</dbReference>
<dbReference type="InterPro" id="IPR050155">
    <property type="entry name" value="HAD-like_hydrolase_sf"/>
</dbReference>
<sequence>MSQIQQTQPIDWNKVKAVAFDVDGTLYTQSKMRKKMLFALLSYYLIRPWRIKELKMLRDFRSEREKRSGSVCEDLENAQYAWCAAKGNYSIPELKKIVEHWMFKFPNQYLRGCMYPGTKSFFASLKQKGYLIAIYSDYKATDKLEAMNLNADLVVSSTDPHIDRLKPDPKALHYIAGEFGLKPEECLFIGDRQELDGQCAINAGWQYLIVEKKSFETFDFYTNLERELPSKAPVNQTTTLQES</sequence>
<dbReference type="EC" id="3.1.3.18" evidence="4"/>
<dbReference type="PRINTS" id="PR00413">
    <property type="entry name" value="HADHALOGNASE"/>
</dbReference>
<evidence type="ECO:0000313" key="6">
    <source>
        <dbReference type="Proteomes" id="UP001597387"/>
    </source>
</evidence>
<accession>A0ABW4ZIC8</accession>
<comment type="similarity">
    <text evidence="3">Belongs to the HAD-like hydrolase superfamily. CbbY/CbbZ/Gph/YieH family.</text>
</comment>
<evidence type="ECO:0000256" key="2">
    <source>
        <dbReference type="ARBA" id="ARBA00004818"/>
    </source>
</evidence>
<evidence type="ECO:0000256" key="3">
    <source>
        <dbReference type="ARBA" id="ARBA00006171"/>
    </source>
</evidence>
<evidence type="ECO:0000256" key="4">
    <source>
        <dbReference type="ARBA" id="ARBA00013078"/>
    </source>
</evidence>
<organism evidence="5 6">
    <name type="scientific">Paradesertivirga mongoliensis</name>
    <dbReference type="NCBI Taxonomy" id="2100740"/>
    <lineage>
        <taxon>Bacteria</taxon>
        <taxon>Pseudomonadati</taxon>
        <taxon>Bacteroidota</taxon>
        <taxon>Sphingobacteriia</taxon>
        <taxon>Sphingobacteriales</taxon>
        <taxon>Sphingobacteriaceae</taxon>
        <taxon>Paradesertivirga</taxon>
    </lineage>
</organism>
<dbReference type="PROSITE" id="PS01228">
    <property type="entry name" value="COF_1"/>
    <property type="match status" value="1"/>
</dbReference>
<dbReference type="GO" id="GO:0016787">
    <property type="term" value="F:hydrolase activity"/>
    <property type="evidence" value="ECO:0007669"/>
    <property type="project" value="UniProtKB-KW"/>
</dbReference>
<dbReference type="InterPro" id="IPR006439">
    <property type="entry name" value="HAD-SF_hydro_IA"/>
</dbReference>
<evidence type="ECO:0000313" key="5">
    <source>
        <dbReference type="EMBL" id="MFD2161645.1"/>
    </source>
</evidence>
<dbReference type="Gene3D" id="3.40.50.1000">
    <property type="entry name" value="HAD superfamily/HAD-like"/>
    <property type="match status" value="1"/>
</dbReference>
<evidence type="ECO:0000256" key="1">
    <source>
        <dbReference type="ARBA" id="ARBA00000830"/>
    </source>
</evidence>
<dbReference type="InterPro" id="IPR036412">
    <property type="entry name" value="HAD-like_sf"/>
</dbReference>
<comment type="catalytic activity">
    <reaction evidence="1">
        <text>2-phosphoglycolate + H2O = glycolate + phosphate</text>
        <dbReference type="Rhea" id="RHEA:14369"/>
        <dbReference type="ChEBI" id="CHEBI:15377"/>
        <dbReference type="ChEBI" id="CHEBI:29805"/>
        <dbReference type="ChEBI" id="CHEBI:43474"/>
        <dbReference type="ChEBI" id="CHEBI:58033"/>
        <dbReference type="EC" id="3.1.3.18"/>
    </reaction>
</comment>
<dbReference type="Gene3D" id="1.10.150.520">
    <property type="match status" value="1"/>
</dbReference>
<dbReference type="PANTHER" id="PTHR43434:SF1">
    <property type="entry name" value="PHOSPHOGLYCOLATE PHOSPHATASE"/>
    <property type="match status" value="1"/>
</dbReference>
<keyword evidence="5" id="KW-0378">Hydrolase</keyword>
<dbReference type="Proteomes" id="UP001597387">
    <property type="component" value="Unassembled WGS sequence"/>
</dbReference>
<comment type="pathway">
    <text evidence="2">Organic acid metabolism; glycolate biosynthesis; glycolate from 2-phosphoglycolate: step 1/1.</text>
</comment>
<dbReference type="EMBL" id="JBHUHZ010000001">
    <property type="protein sequence ID" value="MFD2161645.1"/>
    <property type="molecule type" value="Genomic_DNA"/>
</dbReference>
<dbReference type="SFLD" id="SFLDG01129">
    <property type="entry name" value="C1.5:_HAD__Beta-PGM__Phosphata"/>
    <property type="match status" value="1"/>
</dbReference>
<reference evidence="6" key="1">
    <citation type="journal article" date="2019" name="Int. J. Syst. Evol. Microbiol.">
        <title>The Global Catalogue of Microorganisms (GCM) 10K type strain sequencing project: providing services to taxonomists for standard genome sequencing and annotation.</title>
        <authorList>
            <consortium name="The Broad Institute Genomics Platform"/>
            <consortium name="The Broad Institute Genome Sequencing Center for Infectious Disease"/>
            <person name="Wu L."/>
            <person name="Ma J."/>
        </authorList>
    </citation>
    <scope>NUCLEOTIDE SEQUENCE [LARGE SCALE GENOMIC DNA]</scope>
    <source>
        <strain evidence="6">KCTC 42217</strain>
    </source>
</reference>
<dbReference type="Pfam" id="PF00702">
    <property type="entry name" value="Hydrolase"/>
    <property type="match status" value="1"/>
</dbReference>
<name>A0ABW4ZIC8_9SPHI</name>
<dbReference type="SUPFAM" id="SSF56784">
    <property type="entry name" value="HAD-like"/>
    <property type="match status" value="1"/>
</dbReference>
<gene>
    <name evidence="5" type="ORF">ACFSJU_04520</name>
</gene>
<dbReference type="PANTHER" id="PTHR43434">
    <property type="entry name" value="PHOSPHOGLYCOLATE PHOSPHATASE"/>
    <property type="match status" value="1"/>
</dbReference>
<keyword evidence="6" id="KW-1185">Reference proteome</keyword>
<comment type="caution">
    <text evidence="5">The sequence shown here is derived from an EMBL/GenBank/DDBJ whole genome shotgun (WGS) entry which is preliminary data.</text>
</comment>
<dbReference type="RefSeq" id="WP_255898848.1">
    <property type="nucleotide sequence ID" value="NZ_JAFMZO010000001.1"/>
</dbReference>
<protein>
    <recommendedName>
        <fullName evidence="4">phosphoglycolate phosphatase</fullName>
        <ecNumber evidence="4">3.1.3.18</ecNumber>
    </recommendedName>
</protein>
<proteinExistence type="inferred from homology"/>
<dbReference type="InterPro" id="IPR023214">
    <property type="entry name" value="HAD_sf"/>
</dbReference>